<comment type="caution">
    <text evidence="1">The sequence shown here is derived from an EMBL/GenBank/DDBJ whole genome shotgun (WGS) entry which is preliminary data.</text>
</comment>
<evidence type="ECO:0000313" key="2">
    <source>
        <dbReference type="Proteomes" id="UP001596112"/>
    </source>
</evidence>
<sequence length="50" mass="5688">MPRQVPVTFEAPVRDSEDELRMAGVVLWRNTDVDGPRAVRVARTPREVRG</sequence>
<keyword evidence="2" id="KW-1185">Reference proteome</keyword>
<organism evidence="1 2">
    <name type="scientific">Streptomyces heilongjiangensis</name>
    <dbReference type="NCBI Taxonomy" id="945052"/>
    <lineage>
        <taxon>Bacteria</taxon>
        <taxon>Bacillati</taxon>
        <taxon>Actinomycetota</taxon>
        <taxon>Actinomycetes</taxon>
        <taxon>Kitasatosporales</taxon>
        <taxon>Streptomycetaceae</taxon>
        <taxon>Streptomyces</taxon>
    </lineage>
</organism>
<name>A0ABW1AZT0_9ACTN</name>
<proteinExistence type="predicted"/>
<gene>
    <name evidence="1" type="ORF">ACFQGO_01925</name>
</gene>
<dbReference type="Proteomes" id="UP001596112">
    <property type="component" value="Unassembled WGS sequence"/>
</dbReference>
<reference evidence="2" key="1">
    <citation type="journal article" date="2019" name="Int. J. Syst. Evol. Microbiol.">
        <title>The Global Catalogue of Microorganisms (GCM) 10K type strain sequencing project: providing services to taxonomists for standard genome sequencing and annotation.</title>
        <authorList>
            <consortium name="The Broad Institute Genomics Platform"/>
            <consortium name="The Broad Institute Genome Sequencing Center for Infectious Disease"/>
            <person name="Wu L."/>
            <person name="Ma J."/>
        </authorList>
    </citation>
    <scope>NUCLEOTIDE SEQUENCE [LARGE SCALE GENOMIC DNA]</scope>
    <source>
        <strain evidence="2">JCM 9918</strain>
    </source>
</reference>
<dbReference type="RefSeq" id="WP_272168680.1">
    <property type="nucleotide sequence ID" value="NZ_JAQOSL010000004.1"/>
</dbReference>
<protein>
    <submittedName>
        <fullName evidence="1">Uncharacterized protein</fullName>
    </submittedName>
</protein>
<dbReference type="EMBL" id="JBHSNZ010000001">
    <property type="protein sequence ID" value="MFC5806282.1"/>
    <property type="molecule type" value="Genomic_DNA"/>
</dbReference>
<evidence type="ECO:0000313" key="1">
    <source>
        <dbReference type="EMBL" id="MFC5806282.1"/>
    </source>
</evidence>
<accession>A0ABW1AZT0</accession>